<protein>
    <submittedName>
        <fullName evidence="2">Ser/Thr phosphatase 2C</fullName>
    </submittedName>
</protein>
<dbReference type="EMBL" id="AACB03000001">
    <property type="protein sequence ID" value="KAE8305087.1"/>
    <property type="molecule type" value="Genomic_DNA"/>
</dbReference>
<dbReference type="Proteomes" id="UP000001548">
    <property type="component" value="Unassembled WGS sequence"/>
</dbReference>
<dbReference type="InterPro" id="IPR001932">
    <property type="entry name" value="PPM-type_phosphatase-like_dom"/>
</dbReference>
<dbReference type="PANTHER" id="PTHR13832:SF790">
    <property type="entry name" value="PROTEIN PHOSPHATASE 2C 22-RELATED"/>
    <property type="match status" value="1"/>
</dbReference>
<keyword evidence="3" id="KW-1185">Reference proteome</keyword>
<dbReference type="PROSITE" id="PS51746">
    <property type="entry name" value="PPM_2"/>
    <property type="match status" value="1"/>
</dbReference>
<dbReference type="RefSeq" id="XP_001709324.1">
    <property type="nucleotide sequence ID" value="XM_001709272.1"/>
</dbReference>
<sequence length="542" mass="59560">MDLHSASLLGGLVVTLAFLLILYYKHLRKTRLRLSRASLSEKLSVATGWIGLTGVRPTMEDGHVINLALRYEGDNSEDSYPAENCHQPSVCLFGIFDGHSGTACSNYLKTNLQNLISKERDVFYGASSEDVCEALCRAFLAADSAFADIFFAANKKHGDRSSVILPTPGSTACIGLLNKDMLYVANVGDSRAVLGRVNNADLSVFHVDLSKDHKPNRSSETMRILSAGGSVQASHVSSNKCLVSVGPLRVWPGGLSVSRGIGDFSLKANKELKKQGIRGDLISAYPEIRYTVTNICDQFLVIACDGVYDVLSSKEVVEFVYANRPTIMIDEMKAAMGHNTGMVVGSHVEDEFSDSPLDQCSSGSSSCQTQNITKSKYRNLLRKALHGIKRLFFLVHRFCAVLYYKLLSTPLNPSEASVELNGGEEPADNLELNEDMIQQVDCLCAQKLAEKLAHLALEREATDNISVIVVLFRWKGITPNTIGGWRAYNQVLTMHSLREDGDLRPPIPDLSDESSCIARNHADDVTLWISKDDPSYPFIRSK</sequence>
<dbReference type="InterPro" id="IPR036457">
    <property type="entry name" value="PPM-type-like_dom_sf"/>
</dbReference>
<evidence type="ECO:0000313" key="3">
    <source>
        <dbReference type="Proteomes" id="UP000001548"/>
    </source>
</evidence>
<gene>
    <name evidence="2" type="ORF">GL50803_0014650</name>
</gene>
<feature type="domain" description="PPM-type phosphatase" evidence="1">
    <location>
        <begin position="36"/>
        <end position="472"/>
    </location>
</feature>
<dbReference type="OMA" id="NTIGGWR"/>
<dbReference type="STRING" id="184922.A8B5X1"/>
<dbReference type="GO" id="GO:0007165">
    <property type="term" value="P:signal transduction"/>
    <property type="evidence" value="ECO:0000318"/>
    <property type="project" value="GO_Central"/>
</dbReference>
<dbReference type="Gene3D" id="3.60.40.10">
    <property type="entry name" value="PPM-type phosphatase domain"/>
    <property type="match status" value="1"/>
</dbReference>
<dbReference type="SMART" id="SM00332">
    <property type="entry name" value="PP2Cc"/>
    <property type="match status" value="1"/>
</dbReference>
<dbReference type="KEGG" id="gla:GL50803_0014650"/>
<evidence type="ECO:0000313" key="2">
    <source>
        <dbReference type="EMBL" id="KAE8305087.1"/>
    </source>
</evidence>
<dbReference type="Pfam" id="PF00481">
    <property type="entry name" value="PP2C"/>
    <property type="match status" value="1"/>
</dbReference>
<dbReference type="PANTHER" id="PTHR13832">
    <property type="entry name" value="PROTEIN PHOSPHATASE 2C"/>
    <property type="match status" value="1"/>
</dbReference>
<dbReference type="InterPro" id="IPR015655">
    <property type="entry name" value="PP2C"/>
</dbReference>
<dbReference type="AlphaFoldDB" id="A8B5X1"/>
<dbReference type="CDD" id="cd00143">
    <property type="entry name" value="PP2Cc"/>
    <property type="match status" value="1"/>
</dbReference>
<comment type="caution">
    <text evidence="2">The sequence shown here is derived from an EMBL/GenBank/DDBJ whole genome shotgun (WGS) entry which is preliminary data.</text>
</comment>
<dbReference type="GO" id="GO:0004722">
    <property type="term" value="F:protein serine/threonine phosphatase activity"/>
    <property type="evidence" value="ECO:0000318"/>
    <property type="project" value="GO_Central"/>
</dbReference>
<dbReference type="SUPFAM" id="SSF81606">
    <property type="entry name" value="PP2C-like"/>
    <property type="match status" value="1"/>
</dbReference>
<dbReference type="GeneID" id="5702247"/>
<proteinExistence type="predicted"/>
<accession>A8B5X1</accession>
<dbReference type="HOGENOM" id="CLU_502941_0_0_1"/>
<dbReference type="VEuPathDB" id="GiardiaDB:GL50803_14650"/>
<evidence type="ECO:0000259" key="1">
    <source>
        <dbReference type="PROSITE" id="PS51746"/>
    </source>
</evidence>
<reference evidence="2 3" key="1">
    <citation type="journal article" date="2007" name="Science">
        <title>Genomic minimalism in the early diverging intestinal parasite Giardia lamblia.</title>
        <authorList>
            <person name="Morrison H.G."/>
            <person name="McArthur A.G."/>
            <person name="Gillin F.D."/>
            <person name="Aley S.B."/>
            <person name="Adam R.D."/>
            <person name="Olsen G.J."/>
            <person name="Best A.A."/>
            <person name="Cande W.Z."/>
            <person name="Chen F."/>
            <person name="Cipriano M.J."/>
            <person name="Davids B.J."/>
            <person name="Dawson S.C."/>
            <person name="Elmendorf H.G."/>
            <person name="Hehl A.B."/>
            <person name="Holder M.E."/>
            <person name="Huse S.M."/>
            <person name="Kim U.U."/>
            <person name="Lasek-Nesselquist E."/>
            <person name="Manning G."/>
            <person name="Nigam A."/>
            <person name="Nixon J.E."/>
            <person name="Palm D."/>
            <person name="Passamaneck N.E."/>
            <person name="Prabhu A."/>
            <person name="Reich C.I."/>
            <person name="Reiner D.S."/>
            <person name="Samuelson J."/>
            <person name="Svard S.G."/>
            <person name="Sogin M.L."/>
        </authorList>
    </citation>
    <scope>NUCLEOTIDE SEQUENCE [LARGE SCALE GENOMIC DNA]</scope>
    <source>
        <strain evidence="2 3">WB C6</strain>
    </source>
</reference>
<name>A8B5X1_GIAIC</name>
<organism evidence="2 3">
    <name type="scientific">Giardia intestinalis (strain ATCC 50803 / WB clone C6)</name>
    <name type="common">Giardia lamblia</name>
    <dbReference type="NCBI Taxonomy" id="184922"/>
    <lineage>
        <taxon>Eukaryota</taxon>
        <taxon>Metamonada</taxon>
        <taxon>Diplomonadida</taxon>
        <taxon>Hexamitidae</taxon>
        <taxon>Giardiinae</taxon>
        <taxon>Giardia</taxon>
    </lineage>
</organism>